<evidence type="ECO:0000313" key="2">
    <source>
        <dbReference type="EMBL" id="ABO49354.1"/>
    </source>
</evidence>
<dbReference type="KEGG" id="drm:Dred_0816"/>
<dbReference type="RefSeq" id="WP_011877189.1">
    <property type="nucleotide sequence ID" value="NC_009253.1"/>
</dbReference>
<keyword evidence="1" id="KW-1133">Transmembrane helix</keyword>
<feature type="transmembrane region" description="Helical" evidence="1">
    <location>
        <begin position="12"/>
        <end position="32"/>
    </location>
</feature>
<keyword evidence="1" id="KW-0812">Transmembrane</keyword>
<sequence length="167" mass="18757">MGGKKETITMGLVMLIIFVIIISIFYAMVSFAHGSLEKEQAKKENLRATYQKSGMKQVTLVDSDSGNHVFVHEPGTVVDIVSEYKITQKNKDTVKKAGITVSTIDGKIAAAEIIGKGYFLEVTDYFYGKSDDYKLNIFTDKKTYQQIIERGLRGEKVYCTKHVTPRD</sequence>
<gene>
    <name evidence="2" type="ordered locus">Dred_0816</name>
</gene>
<dbReference type="Proteomes" id="UP000001556">
    <property type="component" value="Chromosome"/>
</dbReference>
<dbReference type="HOGENOM" id="CLU_1591893_0_0_9"/>
<proteinExistence type="predicted"/>
<organism evidence="2 3">
    <name type="scientific">Desulforamulus reducens (strain ATCC BAA-1160 / DSM 100696 / MI-1)</name>
    <name type="common">Desulfotomaculum reducens</name>
    <dbReference type="NCBI Taxonomy" id="349161"/>
    <lineage>
        <taxon>Bacteria</taxon>
        <taxon>Bacillati</taxon>
        <taxon>Bacillota</taxon>
        <taxon>Clostridia</taxon>
        <taxon>Eubacteriales</taxon>
        <taxon>Peptococcaceae</taxon>
        <taxon>Desulforamulus</taxon>
    </lineage>
</organism>
<reference evidence="2 3" key="1">
    <citation type="submission" date="2007-03" db="EMBL/GenBank/DDBJ databases">
        <title>Complete sequence of Desulfotomaculum reducens MI-1.</title>
        <authorList>
            <consortium name="US DOE Joint Genome Institute"/>
            <person name="Copeland A."/>
            <person name="Lucas S."/>
            <person name="Lapidus A."/>
            <person name="Barry K."/>
            <person name="Detter J.C."/>
            <person name="Glavina del Rio T."/>
            <person name="Hammon N."/>
            <person name="Israni S."/>
            <person name="Dalin E."/>
            <person name="Tice H."/>
            <person name="Pitluck S."/>
            <person name="Sims D."/>
            <person name="Brettin T."/>
            <person name="Bruce D."/>
            <person name="Han C."/>
            <person name="Tapia R."/>
            <person name="Schmutz J."/>
            <person name="Larimer F."/>
            <person name="Land M."/>
            <person name="Hauser L."/>
            <person name="Kyrpides N."/>
            <person name="Kim E."/>
            <person name="Tebo B.M."/>
            <person name="Richardson P."/>
        </authorList>
    </citation>
    <scope>NUCLEOTIDE SEQUENCE [LARGE SCALE GENOMIC DNA]</scope>
    <source>
        <strain evidence="2 3">MI-1</strain>
    </source>
</reference>
<dbReference type="AlphaFoldDB" id="A4J2Q1"/>
<protein>
    <submittedName>
        <fullName evidence="2">Uncharacterized protein</fullName>
    </submittedName>
</protein>
<dbReference type="EMBL" id="CP000612">
    <property type="protein sequence ID" value="ABO49354.1"/>
    <property type="molecule type" value="Genomic_DNA"/>
</dbReference>
<keyword evidence="1" id="KW-0472">Membrane</keyword>
<evidence type="ECO:0000256" key="1">
    <source>
        <dbReference type="SAM" id="Phobius"/>
    </source>
</evidence>
<dbReference type="SUPFAM" id="SSF160964">
    <property type="entry name" value="MalF N-terminal region-like"/>
    <property type="match status" value="1"/>
</dbReference>
<evidence type="ECO:0000313" key="3">
    <source>
        <dbReference type="Proteomes" id="UP000001556"/>
    </source>
</evidence>
<name>A4J2Q1_DESRM</name>
<keyword evidence="3" id="KW-1185">Reference proteome</keyword>
<accession>A4J2Q1</accession>